<dbReference type="Proteomes" id="UP000811246">
    <property type="component" value="Chromosome 10"/>
</dbReference>
<dbReference type="EMBL" id="CM031834">
    <property type="protein sequence ID" value="KAG6692991.1"/>
    <property type="molecule type" value="Genomic_DNA"/>
</dbReference>
<evidence type="ECO:0000313" key="2">
    <source>
        <dbReference type="EMBL" id="KAG6692991.1"/>
    </source>
</evidence>
<name>A0A922J3C2_CARIL</name>
<evidence type="ECO:0000313" key="3">
    <source>
        <dbReference type="Proteomes" id="UP000811246"/>
    </source>
</evidence>
<proteinExistence type="predicted"/>
<dbReference type="InterPro" id="IPR015216">
    <property type="entry name" value="SANTA"/>
</dbReference>
<protein>
    <recommendedName>
        <fullName evidence="1">SANTA domain-containing protein</fullName>
    </recommendedName>
</protein>
<gene>
    <name evidence="2" type="ORF">I3842_10G141600</name>
</gene>
<sequence>MASMTGLNPNESYDGSSSYFQKTVCLHDWWLIKAEEDFEGKRLAVAGFASREQQAVRVFSSAPVVKRYDMFTLETADGICVFIKGFMNKLRTSDNGFPSEVFSPFLFGFPPNWEDYAAKLLEGDSTTCVHSGNFSAPDEFATHPGLVVGKKNSSPATKQTPKNHQLFIHENKHKHDIEPLKSRFHNVSENITIDASNGSKLCNRATKDGTEVTVTPCDFWSRSSARLKNLKGNLHNSPESRYSVKHRNKNLSHTLDAFENTDGAKMNSSSRTTIQSEGRMDISDSLAGYSMGQVFGNLSVDIRSKRKGEKMAVNGSKSNRKKINSIPFVSDDLSNILQNNNCEFEGIATSSPYTDEVQDPRHQTVLRKVNAECSGDGSLQKSDVKHPLNCGNNMIQGGLKTRNNNSARSPILRHTKDLKNAVREGENNAKEESMSSKRDFIHSPESLSFGRSRSGRPLVPTLEFWRNQLPVYDSDRKMTGIKDELIVIGQSRGSILEPQKKRRQ</sequence>
<reference evidence="2" key="1">
    <citation type="submission" date="2021-01" db="EMBL/GenBank/DDBJ databases">
        <authorList>
            <person name="Lovell J.T."/>
            <person name="Bentley N."/>
            <person name="Bhattarai G."/>
            <person name="Jenkins J.W."/>
            <person name="Sreedasyam A."/>
            <person name="Alarcon Y."/>
            <person name="Bock C."/>
            <person name="Boston L."/>
            <person name="Carlson J."/>
            <person name="Cervantes K."/>
            <person name="Clermont K."/>
            <person name="Krom N."/>
            <person name="Kubenka K."/>
            <person name="Mamidi S."/>
            <person name="Mattison C."/>
            <person name="Monteros M."/>
            <person name="Pisani C."/>
            <person name="Plott C."/>
            <person name="Rajasekar S."/>
            <person name="Rhein H.S."/>
            <person name="Rohla C."/>
            <person name="Song M."/>
            <person name="Hilaire R.S."/>
            <person name="Shu S."/>
            <person name="Wells L."/>
            <person name="Wang X."/>
            <person name="Webber J."/>
            <person name="Heerema R.J."/>
            <person name="Klein P."/>
            <person name="Conner P."/>
            <person name="Grauke L."/>
            <person name="Grimwood J."/>
            <person name="Schmutz J."/>
            <person name="Randall J.J."/>
        </authorList>
    </citation>
    <scope>NUCLEOTIDE SEQUENCE</scope>
    <source>
        <tissue evidence="2">Leaf</tissue>
    </source>
</reference>
<dbReference type="PANTHER" id="PTHR35311:SF9">
    <property type="entry name" value="KINETOCHORE-ASSOCIATED PROTEIN KNL-2 HOMOLOG"/>
    <property type="match status" value="1"/>
</dbReference>
<comment type="caution">
    <text evidence="2">The sequence shown here is derived from an EMBL/GenBank/DDBJ whole genome shotgun (WGS) entry which is preliminary data.</text>
</comment>
<evidence type="ECO:0000259" key="1">
    <source>
        <dbReference type="Pfam" id="PF09133"/>
    </source>
</evidence>
<dbReference type="Pfam" id="PF09133">
    <property type="entry name" value="SANTA"/>
    <property type="match status" value="1"/>
</dbReference>
<accession>A0A922J3C2</accession>
<feature type="domain" description="SANTA" evidence="1">
    <location>
        <begin position="24"/>
        <end position="116"/>
    </location>
</feature>
<dbReference type="AlphaFoldDB" id="A0A922J3C2"/>
<dbReference type="InterPro" id="IPR053090">
    <property type="entry name" value="Centromere_KNL-2_homolog"/>
</dbReference>
<organism evidence="2 3">
    <name type="scientific">Carya illinoinensis</name>
    <name type="common">Pecan</name>
    <dbReference type="NCBI Taxonomy" id="32201"/>
    <lineage>
        <taxon>Eukaryota</taxon>
        <taxon>Viridiplantae</taxon>
        <taxon>Streptophyta</taxon>
        <taxon>Embryophyta</taxon>
        <taxon>Tracheophyta</taxon>
        <taxon>Spermatophyta</taxon>
        <taxon>Magnoliopsida</taxon>
        <taxon>eudicotyledons</taxon>
        <taxon>Gunneridae</taxon>
        <taxon>Pentapetalae</taxon>
        <taxon>rosids</taxon>
        <taxon>fabids</taxon>
        <taxon>Fagales</taxon>
        <taxon>Juglandaceae</taxon>
        <taxon>Carya</taxon>
    </lineage>
</organism>
<dbReference type="PANTHER" id="PTHR35311">
    <property type="entry name" value="KINETOCHORE-ASSOCIATED PROTEIN KNL-2 HOMOLOG"/>
    <property type="match status" value="1"/>
</dbReference>